<sequence>ELLSSTSPLRALVAAKSGHCPEGSSVLFRLWCPNFVEVTRGFEGRHQARVTARAADGTMFARMNSDLPLAKYKSVFLSEEFSFGNLGVVPILGCFHFVAGESAKKFVNSLYDELELKYPASGSGGIFFCRGRGELVFGMGLHVNLKDVRIDGAQCGFKMVETAATKARRLLAARPTAYSRPAAGSSRKRSLSVGTVKESKRRKDSSSSALPIDEFATATNWQVPDSLRVRIVREDKLGGLRCTVKAVGSGALPEVELEEVDGCL</sequence>
<gene>
    <name evidence="2" type="ORF">FOZ62_003939</name>
</gene>
<feature type="region of interest" description="Disordered" evidence="1">
    <location>
        <begin position="178"/>
        <end position="205"/>
    </location>
</feature>
<feature type="non-terminal residue" evidence="2">
    <location>
        <position position="264"/>
    </location>
</feature>
<proteinExistence type="predicted"/>
<dbReference type="EMBL" id="JABANM010037635">
    <property type="protein sequence ID" value="KAF4681433.1"/>
    <property type="molecule type" value="Genomic_DNA"/>
</dbReference>
<dbReference type="AlphaFoldDB" id="A0A7J6NC42"/>
<dbReference type="Proteomes" id="UP000574390">
    <property type="component" value="Unassembled WGS sequence"/>
</dbReference>
<evidence type="ECO:0000313" key="2">
    <source>
        <dbReference type="EMBL" id="KAF4681433.1"/>
    </source>
</evidence>
<evidence type="ECO:0000256" key="1">
    <source>
        <dbReference type="SAM" id="MobiDB-lite"/>
    </source>
</evidence>
<reference evidence="2 3" key="1">
    <citation type="submission" date="2020-04" db="EMBL/GenBank/DDBJ databases">
        <title>Perkinsus olseni comparative genomics.</title>
        <authorList>
            <person name="Bogema D.R."/>
        </authorList>
    </citation>
    <scope>NUCLEOTIDE SEQUENCE [LARGE SCALE GENOMIC DNA]</scope>
    <source>
        <strain evidence="2">ATCC PRA-205</strain>
    </source>
</reference>
<comment type="caution">
    <text evidence="2">The sequence shown here is derived from an EMBL/GenBank/DDBJ whole genome shotgun (WGS) entry which is preliminary data.</text>
</comment>
<accession>A0A7J6NC42</accession>
<protein>
    <submittedName>
        <fullName evidence="2">Uncharacterized protein</fullName>
    </submittedName>
</protein>
<evidence type="ECO:0000313" key="3">
    <source>
        <dbReference type="Proteomes" id="UP000574390"/>
    </source>
</evidence>
<organism evidence="2 3">
    <name type="scientific">Perkinsus olseni</name>
    <name type="common">Perkinsus atlanticus</name>
    <dbReference type="NCBI Taxonomy" id="32597"/>
    <lineage>
        <taxon>Eukaryota</taxon>
        <taxon>Sar</taxon>
        <taxon>Alveolata</taxon>
        <taxon>Perkinsozoa</taxon>
        <taxon>Perkinsea</taxon>
        <taxon>Perkinsida</taxon>
        <taxon>Perkinsidae</taxon>
        <taxon>Perkinsus</taxon>
    </lineage>
</organism>
<name>A0A7J6NC42_PEROL</name>